<evidence type="ECO:0000313" key="1">
    <source>
        <dbReference type="EMBL" id="EHB18239.1"/>
    </source>
</evidence>
<organism evidence="1 2">
    <name type="scientific">Heterocephalus glaber</name>
    <name type="common">Naked mole rat</name>
    <dbReference type="NCBI Taxonomy" id="10181"/>
    <lineage>
        <taxon>Eukaryota</taxon>
        <taxon>Metazoa</taxon>
        <taxon>Chordata</taxon>
        <taxon>Craniata</taxon>
        <taxon>Vertebrata</taxon>
        <taxon>Euteleostomi</taxon>
        <taxon>Mammalia</taxon>
        <taxon>Eutheria</taxon>
        <taxon>Euarchontoglires</taxon>
        <taxon>Glires</taxon>
        <taxon>Rodentia</taxon>
        <taxon>Hystricomorpha</taxon>
        <taxon>Bathyergidae</taxon>
        <taxon>Heterocephalus</taxon>
    </lineage>
</organism>
<proteinExistence type="predicted"/>
<dbReference type="EMBL" id="JH174058">
    <property type="protein sequence ID" value="EHB18239.1"/>
    <property type="molecule type" value="Genomic_DNA"/>
</dbReference>
<accession>G5C9M8</accession>
<name>G5C9M8_HETGA</name>
<sequence length="74" mass="8654">MVQSSHKGPAREQLQLRLVEHQLQNSKEAMLQAPWRRHDQNWVNVAVTCYPTEKQAHKNITVYPYPPYSLDLAL</sequence>
<dbReference type="AlphaFoldDB" id="G5C9M8"/>
<evidence type="ECO:0000313" key="2">
    <source>
        <dbReference type="Proteomes" id="UP000006813"/>
    </source>
</evidence>
<gene>
    <name evidence="1" type="ORF">GW7_18069</name>
</gene>
<protein>
    <submittedName>
        <fullName evidence="1">Uncharacterized protein</fullName>
    </submittedName>
</protein>
<dbReference type="Proteomes" id="UP000006813">
    <property type="component" value="Unassembled WGS sequence"/>
</dbReference>
<reference evidence="1 2" key="1">
    <citation type="journal article" date="2011" name="Nature">
        <title>Genome sequencing reveals insights into physiology and longevity of the naked mole rat.</title>
        <authorList>
            <person name="Kim E.B."/>
            <person name="Fang X."/>
            <person name="Fushan A.A."/>
            <person name="Huang Z."/>
            <person name="Lobanov A.V."/>
            <person name="Han L."/>
            <person name="Marino S.M."/>
            <person name="Sun X."/>
            <person name="Turanov A.A."/>
            <person name="Yang P."/>
            <person name="Yim S.H."/>
            <person name="Zhao X."/>
            <person name="Kasaikina M.V."/>
            <person name="Stoletzki N."/>
            <person name="Peng C."/>
            <person name="Polak P."/>
            <person name="Xiong Z."/>
            <person name="Kiezun A."/>
            <person name="Zhu Y."/>
            <person name="Chen Y."/>
            <person name="Kryukov G.V."/>
            <person name="Zhang Q."/>
            <person name="Peshkin L."/>
            <person name="Yang L."/>
            <person name="Bronson R.T."/>
            <person name="Buffenstein R."/>
            <person name="Wang B."/>
            <person name="Han C."/>
            <person name="Li Q."/>
            <person name="Chen L."/>
            <person name="Zhao W."/>
            <person name="Sunyaev S.R."/>
            <person name="Park T.J."/>
            <person name="Zhang G."/>
            <person name="Wang J."/>
            <person name="Gladyshev V.N."/>
        </authorList>
    </citation>
    <scope>NUCLEOTIDE SEQUENCE [LARGE SCALE GENOMIC DNA]</scope>
</reference>
<dbReference type="InParanoid" id="G5C9M8"/>